<dbReference type="AlphaFoldDB" id="A0A6S7B643"/>
<feature type="compositionally biased region" description="Basic and acidic residues" evidence="1">
    <location>
        <begin position="169"/>
        <end position="183"/>
    </location>
</feature>
<evidence type="ECO:0000313" key="3">
    <source>
        <dbReference type="EMBL" id="CAB3778938.1"/>
    </source>
</evidence>
<accession>A0A6S7B643</accession>
<sequence length="183" mass="20581">MFETISAARCRRRAFWRIVVASMIALVVMTVPLNAKACADHAGVSPETHLNVPPDQPSSGLHAETNTSRYDPAYRNVFDPPELEDSRRSPPPVRARSIDENSPNPFGKRFPPPRAADPREQPLLDHANRSMSRSIFEMPGQMSDTQRDDPRRTGRLEWTSPLPLAPDPLGKRLRERDGDPDTH</sequence>
<dbReference type="RefSeq" id="WP_175103243.1">
    <property type="nucleotide sequence ID" value="NZ_CADIKM010000002.1"/>
</dbReference>
<keyword evidence="2" id="KW-0812">Transmembrane</keyword>
<name>A0A6S7B643_9BURK</name>
<evidence type="ECO:0000256" key="1">
    <source>
        <dbReference type="SAM" id="MobiDB-lite"/>
    </source>
</evidence>
<keyword evidence="4" id="KW-1185">Reference proteome</keyword>
<proteinExistence type="predicted"/>
<reference evidence="3 4" key="1">
    <citation type="submission" date="2020-04" db="EMBL/GenBank/DDBJ databases">
        <authorList>
            <person name="De Canck E."/>
        </authorList>
    </citation>
    <scope>NUCLEOTIDE SEQUENCE [LARGE SCALE GENOMIC DNA]</scope>
    <source>
        <strain evidence="3 4">LMG 28138</strain>
    </source>
</reference>
<feature type="compositionally biased region" description="Basic and acidic residues" evidence="1">
    <location>
        <begin position="145"/>
        <end position="155"/>
    </location>
</feature>
<keyword evidence="2" id="KW-1133">Transmembrane helix</keyword>
<feature type="region of interest" description="Disordered" evidence="1">
    <location>
        <begin position="46"/>
        <end position="183"/>
    </location>
</feature>
<feature type="compositionally biased region" description="Basic and acidic residues" evidence="1">
    <location>
        <begin position="116"/>
        <end position="128"/>
    </location>
</feature>
<protein>
    <submittedName>
        <fullName evidence="3">Uncharacterized protein</fullName>
    </submittedName>
</protein>
<keyword evidence="2" id="KW-0472">Membrane</keyword>
<feature type="transmembrane region" description="Helical" evidence="2">
    <location>
        <begin position="14"/>
        <end position="33"/>
    </location>
</feature>
<evidence type="ECO:0000256" key="2">
    <source>
        <dbReference type="SAM" id="Phobius"/>
    </source>
</evidence>
<gene>
    <name evidence="3" type="ORF">LMG28138_00706</name>
</gene>
<evidence type="ECO:0000313" key="4">
    <source>
        <dbReference type="Proteomes" id="UP000494115"/>
    </source>
</evidence>
<dbReference type="EMBL" id="CADIKM010000002">
    <property type="protein sequence ID" value="CAB3778938.1"/>
    <property type="molecule type" value="Genomic_DNA"/>
</dbReference>
<dbReference type="Proteomes" id="UP000494115">
    <property type="component" value="Unassembled WGS sequence"/>
</dbReference>
<organism evidence="3 4">
    <name type="scientific">Pararobbsia alpina</name>
    <dbReference type="NCBI Taxonomy" id="621374"/>
    <lineage>
        <taxon>Bacteria</taxon>
        <taxon>Pseudomonadati</taxon>
        <taxon>Pseudomonadota</taxon>
        <taxon>Betaproteobacteria</taxon>
        <taxon>Burkholderiales</taxon>
        <taxon>Burkholderiaceae</taxon>
        <taxon>Pararobbsia</taxon>
    </lineage>
</organism>